<dbReference type="Gene3D" id="1.25.40.1030">
    <property type="match status" value="1"/>
</dbReference>
<evidence type="ECO:0000256" key="8">
    <source>
        <dbReference type="ARBA" id="ARBA00022824"/>
    </source>
</evidence>
<dbReference type="GO" id="GO:0005198">
    <property type="term" value="F:structural molecule activity"/>
    <property type="evidence" value="ECO:0007669"/>
    <property type="project" value="TreeGrafter"/>
</dbReference>
<evidence type="ECO:0000256" key="6">
    <source>
        <dbReference type="ARBA" id="ARBA00022574"/>
    </source>
</evidence>
<name>A0A553PP74_TIGCA</name>
<accession>A0A553PP74</accession>
<dbReference type="InterPro" id="IPR036322">
    <property type="entry name" value="WD40_repeat_dom_sf"/>
</dbReference>
<dbReference type="OMA" id="WLERPCG"/>
<keyword evidence="9" id="KW-0931">ER-Golgi transport</keyword>
<keyword evidence="7" id="KW-0677">Repeat</keyword>
<dbReference type="InterPro" id="IPR040251">
    <property type="entry name" value="SEC31-like"/>
</dbReference>
<evidence type="ECO:0000256" key="17">
    <source>
        <dbReference type="PROSITE-ProRule" id="PRU00221"/>
    </source>
</evidence>
<dbReference type="GO" id="GO:0070971">
    <property type="term" value="C:endoplasmic reticulum exit site"/>
    <property type="evidence" value="ECO:0007669"/>
    <property type="project" value="TreeGrafter"/>
</dbReference>
<evidence type="ECO:0000256" key="11">
    <source>
        <dbReference type="ARBA" id="ARBA00023136"/>
    </source>
</evidence>
<sequence length="1245" mass="134108">MWDSVGVENEYAHYETSYQATSPAGDGFTGFDLAVPPSLDMKVKELDLTANVAWSPAALNPVYLATGTAAQQLDATFSTNSALELYRLNLDETGYDMPKVASLPVESRYHKLAWGAAANSNRKASQFLPPSGVIVGGLDQGVLTMYDANKLLKGQDNPVVFSQNKHTGPVSALDFNPFQSNLLASGASDSEIFIWDLNKLTAPMTPGGKSQPADDVRCVAWNKQVQHILASSFASRCVVWDLRKNDPIIKVSDSTSRMRSKVVAWHPEVATQLCLASEDDHTPVIQIWDLRLASSPLRTLESHQRGVLSVAWCDQDNRILCWNPNSAQPGGEILCELASSTQWSFEVSWCPRNPAVIASSSFDGHVAVYSLMGGQQQAQPTTAIADSFPGMEAMQPVAQQQSVTMQLKKPPKWLMKPCAARFGFGGRLVSVETVKAPANAQQPPPPKSSVYLSKVITEQDLVDRSMRLETSIQNQNLAEFCENKIHTTIRNEDQQIWRFIKANFQSNPRLEFLDLLGYNPDRIASLVEEISGVKLEDPKEESEMTNGLSNLDSTMDKEGAFEAIAAQTEVIKDVLEPPKKPFLIATDESPTGLLTKALLAGNIELAVELCLEQNRMADALVLAAQGGDELVQRTQKRYFGKCQSHESNLIRGVVTGDWRDFVERCDPSGWKEALVATVTYASNEEFPSICATLGSRLSGLPAMLCFICAGDLDNVVECWMKTKTTDSGPSALQDLVEVVMTLKNAIEQIYGQVNITSGPLSSKLIQYANLLAAQGALSAALGYLGDSEEDTIKTLRDRLSGALGRQANASSMSKPYQQKTHRSSVGARSRQSSFGYNDPVPSQSTYAPAPPPPAHSSGSMTMYGGSQPSYGGYSSTMDYPPTPSAMPSWNSQAPGPSPMVPASAPAAPPSIFNPAAAVPSSMAPPVADGPPLPMGHVPDHGGPGYKPPISDGFGWNDPPPMSLTSKPKASSLMTKTTTSLPSDPITQPLMGPPASEVPPTNHANQYGIMNPAHSGIAAPPPPSPANSMMSSGPSMYGSSSYGSAPAPTGFNPGPPPPPPSSQASYGYNPSPSPMMPEPVAYSPPSSQMPPANFMIPAQPDLPANMMTPTQFQPAPPSSLPNAMAQREPPREKGPIPQEHQEIHDVLENLRTKCLASANHPQTRRKLEDVGKKLEILYDKLREQSLTPSTLDSLHQLIGFLRTSDYGNGMALYTSIVSGPSFAEIAGFMPSLKVLIQLSQQNQIAY</sequence>
<feature type="compositionally biased region" description="Polar residues" evidence="18">
    <location>
        <begin position="962"/>
        <end position="985"/>
    </location>
</feature>
<evidence type="ECO:0000256" key="16">
    <source>
        <dbReference type="ARBA" id="ARBA00043112"/>
    </source>
</evidence>
<evidence type="ECO:0000256" key="4">
    <source>
        <dbReference type="ARBA" id="ARBA00022448"/>
    </source>
</evidence>
<organism evidence="19 20">
    <name type="scientific">Tigriopus californicus</name>
    <name type="common">Marine copepod</name>
    <dbReference type="NCBI Taxonomy" id="6832"/>
    <lineage>
        <taxon>Eukaryota</taxon>
        <taxon>Metazoa</taxon>
        <taxon>Ecdysozoa</taxon>
        <taxon>Arthropoda</taxon>
        <taxon>Crustacea</taxon>
        <taxon>Multicrustacea</taxon>
        <taxon>Hexanauplia</taxon>
        <taxon>Copepoda</taxon>
        <taxon>Harpacticoida</taxon>
        <taxon>Harpacticidae</taxon>
        <taxon>Tigriopus</taxon>
    </lineage>
</organism>
<evidence type="ECO:0000313" key="19">
    <source>
        <dbReference type="EMBL" id="TRY79479.1"/>
    </source>
</evidence>
<dbReference type="SMART" id="SM00320">
    <property type="entry name" value="WD40"/>
    <property type="match status" value="4"/>
</dbReference>
<evidence type="ECO:0000256" key="12">
    <source>
        <dbReference type="ARBA" id="ARBA00023329"/>
    </source>
</evidence>
<feature type="compositionally biased region" description="Polar residues" evidence="18">
    <location>
        <begin position="829"/>
        <end position="846"/>
    </location>
</feature>
<keyword evidence="5" id="KW-0963">Cytoplasm</keyword>
<feature type="repeat" description="WD" evidence="17">
    <location>
        <begin position="163"/>
        <end position="205"/>
    </location>
</feature>
<dbReference type="GO" id="GO:0015031">
    <property type="term" value="P:protein transport"/>
    <property type="evidence" value="ECO:0007669"/>
    <property type="project" value="UniProtKB-KW"/>
</dbReference>
<dbReference type="InterPro" id="IPR015943">
    <property type="entry name" value="WD40/YVTN_repeat-like_dom_sf"/>
</dbReference>
<dbReference type="GO" id="GO:0030127">
    <property type="term" value="C:COPII vesicle coat"/>
    <property type="evidence" value="ECO:0007669"/>
    <property type="project" value="TreeGrafter"/>
</dbReference>
<feature type="region of interest" description="Disordered" evidence="18">
    <location>
        <begin position="957"/>
        <end position="1071"/>
    </location>
</feature>
<dbReference type="PANTHER" id="PTHR13923">
    <property type="entry name" value="SEC31-RELATED PROTEIN"/>
    <property type="match status" value="1"/>
</dbReference>
<keyword evidence="6 17" id="KW-0853">WD repeat</keyword>
<dbReference type="FunFam" id="2.130.10.10:FF:000009">
    <property type="entry name" value="Protein transport protein Sec31A isoform A"/>
    <property type="match status" value="1"/>
</dbReference>
<dbReference type="GO" id="GO:0090110">
    <property type="term" value="P:COPII-coated vesicle cargo loading"/>
    <property type="evidence" value="ECO:0007669"/>
    <property type="project" value="TreeGrafter"/>
</dbReference>
<dbReference type="STRING" id="6832.A0A553PP74"/>
<dbReference type="EMBL" id="VCGU01000002">
    <property type="protein sequence ID" value="TRY79479.1"/>
    <property type="molecule type" value="Genomic_DNA"/>
</dbReference>
<keyword evidence="4" id="KW-0813">Transport</keyword>
<evidence type="ECO:0000256" key="18">
    <source>
        <dbReference type="SAM" id="MobiDB-lite"/>
    </source>
</evidence>
<dbReference type="InterPro" id="IPR019775">
    <property type="entry name" value="WD40_repeat_CS"/>
</dbReference>
<protein>
    <recommendedName>
        <fullName evidence="14">Protein transport protein Sec31A</fullName>
    </recommendedName>
    <alternativeName>
        <fullName evidence="16">SEC31-like protein 1</fullName>
    </alternativeName>
    <alternativeName>
        <fullName evidence="15">SEC31-related protein A</fullName>
    </alternativeName>
</protein>
<reference evidence="19 20" key="1">
    <citation type="journal article" date="2018" name="Nat. Ecol. Evol.">
        <title>Genomic signatures of mitonuclear coevolution across populations of Tigriopus californicus.</title>
        <authorList>
            <person name="Barreto F.S."/>
            <person name="Watson E.T."/>
            <person name="Lima T.G."/>
            <person name="Willett C.S."/>
            <person name="Edmands S."/>
            <person name="Li W."/>
            <person name="Burton R.S."/>
        </authorList>
    </citation>
    <scope>NUCLEOTIDE SEQUENCE [LARGE SCALE GENOMIC DNA]</scope>
    <source>
        <strain evidence="19 20">San Diego</strain>
    </source>
</reference>
<dbReference type="GO" id="GO:0007029">
    <property type="term" value="P:endoplasmic reticulum organization"/>
    <property type="evidence" value="ECO:0007669"/>
    <property type="project" value="TreeGrafter"/>
</dbReference>
<feature type="region of interest" description="Disordered" evidence="18">
    <location>
        <begin position="1110"/>
        <end position="1135"/>
    </location>
</feature>
<evidence type="ECO:0000256" key="10">
    <source>
        <dbReference type="ARBA" id="ARBA00022927"/>
    </source>
</evidence>
<dbReference type="Gene3D" id="2.130.10.10">
    <property type="entry name" value="YVTN repeat-like/Quinoprotein amine dehydrogenase"/>
    <property type="match status" value="1"/>
</dbReference>
<comment type="caution">
    <text evidence="19">The sequence shown here is derived from an EMBL/GenBank/DDBJ whole genome shotgun (WGS) entry which is preliminary data.</text>
</comment>
<dbReference type="FunFam" id="1.20.940.10:FF:000001">
    <property type="entry name" value="Protein transport protein Sec31A isoform A"/>
    <property type="match status" value="1"/>
</dbReference>
<proteinExistence type="inferred from homology"/>
<evidence type="ECO:0000313" key="20">
    <source>
        <dbReference type="Proteomes" id="UP000318571"/>
    </source>
</evidence>
<evidence type="ECO:0000256" key="7">
    <source>
        <dbReference type="ARBA" id="ARBA00022737"/>
    </source>
</evidence>
<evidence type="ECO:0000256" key="15">
    <source>
        <dbReference type="ARBA" id="ARBA00041470"/>
    </source>
</evidence>
<gene>
    <name evidence="19" type="ORF">TCAL_09321</name>
</gene>
<feature type="region of interest" description="Disordered" evidence="18">
    <location>
        <begin position="884"/>
        <end position="903"/>
    </location>
</feature>
<dbReference type="InterPro" id="IPR001680">
    <property type="entry name" value="WD40_rpt"/>
</dbReference>
<dbReference type="PANTHER" id="PTHR13923:SF11">
    <property type="entry name" value="SECRETORY 31, ISOFORM D"/>
    <property type="match status" value="1"/>
</dbReference>
<evidence type="ECO:0000256" key="5">
    <source>
        <dbReference type="ARBA" id="ARBA00022490"/>
    </source>
</evidence>
<keyword evidence="8" id="KW-0256">Endoplasmic reticulum</keyword>
<dbReference type="PROSITE" id="PS50294">
    <property type="entry name" value="WD_REPEATS_REGION"/>
    <property type="match status" value="1"/>
</dbReference>
<evidence type="ECO:0000256" key="9">
    <source>
        <dbReference type="ARBA" id="ARBA00022892"/>
    </source>
</evidence>
<comment type="function">
    <text evidence="13">Component of the coat protein complex II (COPII) which promotes the formation of transport vesicles from the endoplasmic reticulum (ER). The coat has two main functions, the physical deformation of the endoplasmic reticulum membrane into vesicles and the selection of cargo molecules.</text>
</comment>
<dbReference type="Proteomes" id="UP000318571">
    <property type="component" value="Chromosome 6"/>
</dbReference>
<evidence type="ECO:0000256" key="2">
    <source>
        <dbReference type="ARBA" id="ARBA00004406"/>
    </source>
</evidence>
<keyword evidence="20" id="KW-1185">Reference proteome</keyword>
<feature type="region of interest" description="Disordered" evidence="18">
    <location>
        <begin position="803"/>
        <end position="863"/>
    </location>
</feature>
<dbReference type="SUPFAM" id="SSF50978">
    <property type="entry name" value="WD40 repeat-like"/>
    <property type="match status" value="1"/>
</dbReference>
<evidence type="ECO:0000256" key="13">
    <source>
        <dbReference type="ARBA" id="ARBA00025471"/>
    </source>
</evidence>
<dbReference type="PROSITE" id="PS50082">
    <property type="entry name" value="WD_REPEATS_2"/>
    <property type="match status" value="1"/>
</dbReference>
<comment type="subcellular location">
    <subcellularLocation>
        <location evidence="1">Cytoplasmic vesicle membrane</location>
        <topology evidence="1">Peripheral membrane protein</topology>
        <orientation evidence="1">Cytoplasmic side</orientation>
    </subcellularLocation>
    <subcellularLocation>
        <location evidence="2">Endoplasmic reticulum membrane</location>
        <topology evidence="2">Peripheral membrane protein</topology>
    </subcellularLocation>
</comment>
<keyword evidence="11" id="KW-0472">Membrane</keyword>
<evidence type="ECO:0000256" key="1">
    <source>
        <dbReference type="ARBA" id="ARBA00004180"/>
    </source>
</evidence>
<keyword evidence="10" id="KW-0653">Protein transport</keyword>
<comment type="similarity">
    <text evidence="3">Belongs to the WD repeat SEC31 family.</text>
</comment>
<evidence type="ECO:0000256" key="14">
    <source>
        <dbReference type="ARBA" id="ARBA00039468"/>
    </source>
</evidence>
<keyword evidence="12" id="KW-0968">Cytoplasmic vesicle</keyword>
<dbReference type="GO" id="GO:0005789">
    <property type="term" value="C:endoplasmic reticulum membrane"/>
    <property type="evidence" value="ECO:0007669"/>
    <property type="project" value="UniProtKB-SubCell"/>
</dbReference>
<dbReference type="Pfam" id="PF00400">
    <property type="entry name" value="WD40"/>
    <property type="match status" value="1"/>
</dbReference>
<dbReference type="Gene3D" id="1.20.940.10">
    <property type="entry name" value="Functional domain of the splicing factor Prp18"/>
    <property type="match status" value="1"/>
</dbReference>
<evidence type="ECO:0000256" key="3">
    <source>
        <dbReference type="ARBA" id="ARBA00009358"/>
    </source>
</evidence>
<dbReference type="AlphaFoldDB" id="A0A553PP74"/>
<feature type="compositionally biased region" description="Polar residues" evidence="18">
    <location>
        <begin position="807"/>
        <end position="818"/>
    </location>
</feature>
<feature type="compositionally biased region" description="Low complexity" evidence="18">
    <location>
        <begin position="1025"/>
        <end position="1051"/>
    </location>
</feature>
<dbReference type="PROSITE" id="PS00678">
    <property type="entry name" value="WD_REPEATS_1"/>
    <property type="match status" value="1"/>
</dbReference>